<dbReference type="EMBL" id="CAJOBJ010133239">
    <property type="protein sequence ID" value="CAF4731166.1"/>
    <property type="molecule type" value="Genomic_DNA"/>
</dbReference>
<proteinExistence type="predicted"/>
<dbReference type="EMBL" id="CAJOBJ010171531">
    <property type="protein sequence ID" value="CAF4884918.1"/>
    <property type="molecule type" value="Genomic_DNA"/>
</dbReference>
<dbReference type="Pfam" id="PF04840">
    <property type="entry name" value="Vps16_C"/>
    <property type="match status" value="1"/>
</dbReference>
<feature type="non-terminal residue" evidence="3">
    <location>
        <position position="1"/>
    </location>
</feature>
<protein>
    <recommendedName>
        <fullName evidence="1">Vps16 C-terminal domain-containing protein</fullName>
    </recommendedName>
</protein>
<evidence type="ECO:0000259" key="1">
    <source>
        <dbReference type="Pfam" id="PF04840"/>
    </source>
</evidence>
<evidence type="ECO:0000313" key="4">
    <source>
        <dbReference type="Proteomes" id="UP000681720"/>
    </source>
</evidence>
<gene>
    <name evidence="2" type="ORF">GIL414_LOCUS44282</name>
    <name evidence="3" type="ORF">GIL414_LOCUS51038</name>
</gene>
<evidence type="ECO:0000313" key="3">
    <source>
        <dbReference type="EMBL" id="CAF4884918.1"/>
    </source>
</evidence>
<name>A0A8S3CDV8_9BILA</name>
<feature type="non-terminal residue" evidence="3">
    <location>
        <position position="65"/>
    </location>
</feature>
<evidence type="ECO:0000313" key="2">
    <source>
        <dbReference type="EMBL" id="CAF4731166.1"/>
    </source>
</evidence>
<dbReference type="Proteomes" id="UP000681720">
    <property type="component" value="Unassembled WGS sequence"/>
</dbReference>
<dbReference type="InterPro" id="IPR006925">
    <property type="entry name" value="Vps16_C"/>
</dbReference>
<dbReference type="GO" id="GO:0005737">
    <property type="term" value="C:cytoplasm"/>
    <property type="evidence" value="ECO:0007669"/>
    <property type="project" value="InterPro"/>
</dbReference>
<dbReference type="GO" id="GO:0006886">
    <property type="term" value="P:intracellular protein transport"/>
    <property type="evidence" value="ECO:0007669"/>
    <property type="project" value="InterPro"/>
</dbReference>
<dbReference type="AlphaFoldDB" id="A0A8S3CDV8"/>
<reference evidence="3" key="1">
    <citation type="submission" date="2021-02" db="EMBL/GenBank/DDBJ databases">
        <authorList>
            <person name="Nowell W R."/>
        </authorList>
    </citation>
    <scope>NUCLEOTIDE SEQUENCE</scope>
</reference>
<organism evidence="3 4">
    <name type="scientific">Rotaria magnacalcarata</name>
    <dbReference type="NCBI Taxonomy" id="392030"/>
    <lineage>
        <taxon>Eukaryota</taxon>
        <taxon>Metazoa</taxon>
        <taxon>Spiralia</taxon>
        <taxon>Gnathifera</taxon>
        <taxon>Rotifera</taxon>
        <taxon>Eurotatoria</taxon>
        <taxon>Bdelloidea</taxon>
        <taxon>Philodinida</taxon>
        <taxon>Philodinidae</taxon>
        <taxon>Rotaria</taxon>
    </lineage>
</organism>
<accession>A0A8S3CDV8</accession>
<comment type="caution">
    <text evidence="3">The sequence shown here is derived from an EMBL/GenBank/DDBJ whole genome shotgun (WGS) entry which is preliminary data.</text>
</comment>
<feature type="domain" description="Vps16 C-terminal" evidence="1">
    <location>
        <begin position="1"/>
        <end position="50"/>
    </location>
</feature>
<sequence>IKIQAYAKKNAWVQLLEFGKKPPSPIGYEPFIDVCIRSQRLDEARRFLDRSIYSLKLDEERLPFM</sequence>